<dbReference type="Pfam" id="PF01734">
    <property type="entry name" value="Patatin"/>
    <property type="match status" value="1"/>
</dbReference>
<evidence type="ECO:0000259" key="10">
    <source>
        <dbReference type="PROSITE" id="PS51635"/>
    </source>
</evidence>
<dbReference type="PANTHER" id="PTHR32176">
    <property type="entry name" value="XYLOSE ISOMERASE"/>
    <property type="match status" value="1"/>
</dbReference>
<dbReference type="GO" id="GO:0004620">
    <property type="term" value="F:phospholipase activity"/>
    <property type="evidence" value="ECO:0007669"/>
    <property type="project" value="TreeGrafter"/>
</dbReference>
<keyword evidence="6 8" id="KW-0443">Lipid metabolism</keyword>
<feature type="active site" description="Nucleophile" evidence="8">
    <location>
        <position position="65"/>
    </location>
</feature>
<feature type="short sequence motif" description="GXSXG" evidence="8">
    <location>
        <begin position="63"/>
        <end position="67"/>
    </location>
</feature>
<dbReference type="InterPro" id="IPR016035">
    <property type="entry name" value="Acyl_Trfase/lysoPLipase"/>
</dbReference>
<comment type="function">
    <text evidence="9">Lipolytic acyl hydrolase (LAH).</text>
</comment>
<dbReference type="GO" id="GO:0047372">
    <property type="term" value="F:monoacylglycerol lipase activity"/>
    <property type="evidence" value="ECO:0007669"/>
    <property type="project" value="TreeGrafter"/>
</dbReference>
<feature type="short sequence motif" description="DGA/G" evidence="8">
    <location>
        <begin position="197"/>
        <end position="199"/>
    </location>
</feature>
<feature type="active site" description="Proton acceptor" evidence="8">
    <location>
        <position position="197"/>
    </location>
</feature>
<sequence>MCDICYSTAAAPTYFPPHYFVTNDAKGNQVEFNFIDGGVAASNSKMDNNTDARLADYFDVIGGTSTGGLVTAMITTPNENNRPFAAANEIVPFYFEHGPHIFNSSGQPTPGPTYNGTYLMQVLQENFRETRLNETLTEVVISSFDIKTNKPLTNSPQLNAKMYDLSYSTAAAPTYFAPHYFVTTTSNGDKYEFNLVDGGVATVGDPALLSVSVAMKRAADEDPAFASIRSLNFKKMLLLSLGTGTTSDFDKTYTAEEAAKWGPLQWMAAIQPMTDAASSYMTDYYLSTVFQALDSQNNYLRVQENALTGTTTAMDDASLANMELLKQVGENLLKKPVSKDNPDDTYEKALERFAKLLSDRKKLRANKASY</sequence>
<keyword evidence="7" id="KW-0325">Glycoprotein</keyword>
<evidence type="ECO:0000256" key="1">
    <source>
        <dbReference type="ARBA" id="ARBA00004116"/>
    </source>
</evidence>
<dbReference type="SUPFAM" id="SSF52151">
    <property type="entry name" value="FabD/lysophospholipase-like"/>
    <property type="match status" value="2"/>
</dbReference>
<evidence type="ECO:0000256" key="9">
    <source>
        <dbReference type="RuleBase" id="RU361262"/>
    </source>
</evidence>
<organism evidence="11 12">
    <name type="scientific">Solanum commersonii</name>
    <name type="common">Commerson's wild potato</name>
    <name type="synonym">Commerson's nightshade</name>
    <dbReference type="NCBI Taxonomy" id="4109"/>
    <lineage>
        <taxon>Eukaryota</taxon>
        <taxon>Viridiplantae</taxon>
        <taxon>Streptophyta</taxon>
        <taxon>Embryophyta</taxon>
        <taxon>Tracheophyta</taxon>
        <taxon>Spermatophyta</taxon>
        <taxon>Magnoliopsida</taxon>
        <taxon>eudicotyledons</taxon>
        <taxon>Gunneridae</taxon>
        <taxon>Pentapetalae</taxon>
        <taxon>asterids</taxon>
        <taxon>lamiids</taxon>
        <taxon>Solanales</taxon>
        <taxon>Solanaceae</taxon>
        <taxon>Solanoideae</taxon>
        <taxon>Solaneae</taxon>
        <taxon>Solanum</taxon>
    </lineage>
</organism>
<dbReference type="GO" id="GO:0005773">
    <property type="term" value="C:vacuole"/>
    <property type="evidence" value="ECO:0007669"/>
    <property type="project" value="UniProtKB-SubCell"/>
</dbReference>
<evidence type="ECO:0000256" key="5">
    <source>
        <dbReference type="ARBA" id="ARBA00022761"/>
    </source>
</evidence>
<dbReference type="GO" id="GO:0016042">
    <property type="term" value="P:lipid catabolic process"/>
    <property type="evidence" value="ECO:0007669"/>
    <property type="project" value="UniProtKB-UniRule"/>
</dbReference>
<comment type="domain">
    <text evidence="9">The nitrogen atoms of the two glycine residues in the GGXR motif define the oxyanion hole, and stabilize the oxyanion that forms during the nucleophilic attack by the catalytic serine during substrate cleavage.</text>
</comment>
<dbReference type="AlphaFoldDB" id="A0A9J5XPS0"/>
<evidence type="ECO:0000313" key="12">
    <source>
        <dbReference type="Proteomes" id="UP000824120"/>
    </source>
</evidence>
<evidence type="ECO:0000256" key="2">
    <source>
        <dbReference type="ARBA" id="ARBA00010240"/>
    </source>
</evidence>
<comment type="caution">
    <text evidence="8">Lacks conserved residue(s) required for the propagation of feature annotation.</text>
</comment>
<dbReference type="InterPro" id="IPR002641">
    <property type="entry name" value="PNPLA_dom"/>
</dbReference>
<evidence type="ECO:0000256" key="8">
    <source>
        <dbReference type="PROSITE-ProRule" id="PRU01161"/>
    </source>
</evidence>
<comment type="caution">
    <text evidence="11">The sequence shown here is derived from an EMBL/GenBank/DDBJ whole genome shotgun (WGS) entry which is preliminary data.</text>
</comment>
<dbReference type="GO" id="GO:0045735">
    <property type="term" value="F:nutrient reservoir activity"/>
    <property type="evidence" value="ECO:0007669"/>
    <property type="project" value="UniProtKB-KW"/>
</dbReference>
<keyword evidence="3" id="KW-0926">Vacuole</keyword>
<evidence type="ECO:0000256" key="7">
    <source>
        <dbReference type="ARBA" id="ARBA00023180"/>
    </source>
</evidence>
<dbReference type="PROSITE" id="PS51635">
    <property type="entry name" value="PNPLA"/>
    <property type="match status" value="1"/>
</dbReference>
<evidence type="ECO:0000256" key="3">
    <source>
        <dbReference type="ARBA" id="ARBA00022554"/>
    </source>
</evidence>
<keyword evidence="4" id="KW-0732">Signal</keyword>
<comment type="similarity">
    <text evidence="2 9">Belongs to the patatin family.</text>
</comment>
<proteinExistence type="inferred from homology"/>
<dbReference type="PANTHER" id="PTHR32176:SF85">
    <property type="entry name" value="PATATIN GROUP D-2"/>
    <property type="match status" value="1"/>
</dbReference>
<dbReference type="EMBL" id="JACXVP010000008">
    <property type="protein sequence ID" value="KAG5588998.1"/>
    <property type="molecule type" value="Genomic_DNA"/>
</dbReference>
<accession>A0A9J5XPS0</accession>
<name>A0A9J5XPS0_SOLCO</name>
<dbReference type="Gene3D" id="3.40.1090.10">
    <property type="entry name" value="Cytosolic phospholipase A2 catalytic domain"/>
    <property type="match status" value="2"/>
</dbReference>
<gene>
    <name evidence="11" type="ORF">H5410_039512</name>
</gene>
<keyword evidence="12" id="KW-1185">Reference proteome</keyword>
<dbReference type="OrthoDB" id="1288539at2759"/>
<feature type="domain" description="PNPLA" evidence="10">
    <location>
        <begin position="24"/>
        <end position="211"/>
    </location>
</feature>
<keyword evidence="8 9" id="KW-0442">Lipid degradation</keyword>
<dbReference type="Proteomes" id="UP000824120">
    <property type="component" value="Chromosome 8"/>
</dbReference>
<comment type="subcellular location">
    <subcellularLocation>
        <location evidence="1">Vacuole</location>
    </subcellularLocation>
</comment>
<keyword evidence="8 9" id="KW-0378">Hydrolase</keyword>
<evidence type="ECO:0000256" key="4">
    <source>
        <dbReference type="ARBA" id="ARBA00022729"/>
    </source>
</evidence>
<keyword evidence="5" id="KW-0758">Storage protein</keyword>
<evidence type="ECO:0000256" key="6">
    <source>
        <dbReference type="ARBA" id="ARBA00023098"/>
    </source>
</evidence>
<evidence type="ECO:0000313" key="11">
    <source>
        <dbReference type="EMBL" id="KAG5588998.1"/>
    </source>
</evidence>
<protein>
    <recommendedName>
        <fullName evidence="9">Patatin</fullName>
        <ecNumber evidence="9">3.1.1.-</ecNumber>
    </recommendedName>
</protein>
<dbReference type="EC" id="3.1.1.-" evidence="9"/>
<reference evidence="11 12" key="1">
    <citation type="submission" date="2020-09" db="EMBL/GenBank/DDBJ databases">
        <title>De no assembly of potato wild relative species, Solanum commersonii.</title>
        <authorList>
            <person name="Cho K."/>
        </authorList>
    </citation>
    <scope>NUCLEOTIDE SEQUENCE [LARGE SCALE GENOMIC DNA]</scope>
    <source>
        <strain evidence="11">LZ3.2</strain>
        <tissue evidence="11">Leaf</tissue>
    </source>
</reference>